<dbReference type="InterPro" id="IPR042092">
    <property type="entry name" value="PsdUridine_s_RsuA/RluB/E/F_cat"/>
</dbReference>
<dbReference type="RefSeq" id="WP_349541456.1">
    <property type="nucleotide sequence ID" value="NZ_JAOALG010000001.1"/>
</dbReference>
<dbReference type="InterPro" id="IPR020103">
    <property type="entry name" value="PsdUridine_synth_cat_dom_sf"/>
</dbReference>
<dbReference type="Gene3D" id="3.10.290.10">
    <property type="entry name" value="RNA-binding S4 domain"/>
    <property type="match status" value="1"/>
</dbReference>
<organism evidence="14 15">
    <name type="scientific">Paraburkholderia acidicola</name>
    <dbReference type="NCBI Taxonomy" id="1912599"/>
    <lineage>
        <taxon>Bacteria</taxon>
        <taxon>Pseudomonadati</taxon>
        <taxon>Pseudomonadota</taxon>
        <taxon>Betaproteobacteria</taxon>
        <taxon>Burkholderiales</taxon>
        <taxon>Burkholderiaceae</taxon>
        <taxon>Paraburkholderia</taxon>
    </lineage>
</organism>
<dbReference type="Proteomes" id="UP001469089">
    <property type="component" value="Unassembled WGS sequence"/>
</dbReference>
<comment type="caution">
    <text evidence="14">The sequence shown here is derived from an EMBL/GenBank/DDBJ whole genome shotgun (WGS) entry which is preliminary data.</text>
</comment>
<feature type="compositionally biased region" description="Basic residues" evidence="12">
    <location>
        <begin position="1"/>
        <end position="11"/>
    </location>
</feature>
<feature type="compositionally biased region" description="Gly residues" evidence="12">
    <location>
        <begin position="34"/>
        <end position="52"/>
    </location>
</feature>
<keyword evidence="15" id="KW-1185">Reference proteome</keyword>
<comment type="catalytic activity">
    <reaction evidence="3">
        <text>uridine(2604) in 23S rRNA = pseudouridine(2604) in 23S rRNA</text>
        <dbReference type="Rhea" id="RHEA:38875"/>
        <dbReference type="Rhea" id="RHEA-COMP:10093"/>
        <dbReference type="Rhea" id="RHEA-COMP:10094"/>
        <dbReference type="ChEBI" id="CHEBI:65314"/>
        <dbReference type="ChEBI" id="CHEBI:65315"/>
        <dbReference type="EC" id="5.4.99.21"/>
    </reaction>
</comment>
<feature type="compositionally biased region" description="Basic and acidic residues" evidence="12">
    <location>
        <begin position="393"/>
        <end position="403"/>
    </location>
</feature>
<dbReference type="Gene3D" id="3.30.70.1560">
    <property type="entry name" value="Alpha-L RNA-binding motif"/>
    <property type="match status" value="1"/>
</dbReference>
<dbReference type="PANTHER" id="PTHR47683">
    <property type="entry name" value="PSEUDOURIDINE SYNTHASE FAMILY PROTEIN-RELATED"/>
    <property type="match status" value="1"/>
</dbReference>
<dbReference type="InterPro" id="IPR036986">
    <property type="entry name" value="S4_RNA-bd_sf"/>
</dbReference>
<feature type="compositionally biased region" description="Basic and acidic residues" evidence="12">
    <location>
        <begin position="423"/>
        <end position="452"/>
    </location>
</feature>
<dbReference type="Pfam" id="PF01479">
    <property type="entry name" value="S4"/>
    <property type="match status" value="1"/>
</dbReference>
<proteinExistence type="predicted"/>
<dbReference type="PROSITE" id="PS50889">
    <property type="entry name" value="S4"/>
    <property type="match status" value="1"/>
</dbReference>
<dbReference type="SUPFAM" id="SSF55174">
    <property type="entry name" value="Alpha-L RNA-binding motif"/>
    <property type="match status" value="1"/>
</dbReference>
<dbReference type="SUPFAM" id="SSF55120">
    <property type="entry name" value="Pseudouridine synthase"/>
    <property type="match status" value="1"/>
</dbReference>
<reference evidence="14 15" key="1">
    <citation type="journal article" date="2024" name="Chem. Sci.">
        <title>Discovery of a lagriamide polyketide by integrated genome mining, isotopic labeling, and untargeted metabolomics.</title>
        <authorList>
            <person name="Fergusson C.H."/>
            <person name="Saulog J."/>
            <person name="Paulo B.S."/>
            <person name="Wilson D.M."/>
            <person name="Liu D.Y."/>
            <person name="Morehouse N.J."/>
            <person name="Waterworth S."/>
            <person name="Barkei J."/>
            <person name="Gray C.A."/>
            <person name="Kwan J.C."/>
            <person name="Eustaquio A.S."/>
            <person name="Linington R.G."/>
        </authorList>
    </citation>
    <scope>NUCLEOTIDE SEQUENCE [LARGE SCALE GENOMIC DNA]</scope>
    <source>
        <strain evidence="14 15">RL17-338-BIF-B</strain>
    </source>
</reference>
<dbReference type="EMBL" id="JAOALG010000001">
    <property type="protein sequence ID" value="MEQ5838751.1"/>
    <property type="molecule type" value="Genomic_DNA"/>
</dbReference>
<accession>A0ABV1LJ38</accession>
<protein>
    <recommendedName>
        <fullName evidence="5">Dual-specificity RNA pseudouridine synthase RluF</fullName>
        <ecNumber evidence="4">5.4.99.21</ecNumber>
    </recommendedName>
    <alternativeName>
        <fullName evidence="7">23S rRNA pseudouridine(2604) synthase</fullName>
    </alternativeName>
    <alternativeName>
        <fullName evidence="9">Ribosomal large subunit pseudouridine synthase F</fullName>
    </alternativeName>
    <alternativeName>
        <fullName evidence="8">rRNA pseudouridylate synthase F</fullName>
    </alternativeName>
    <alternativeName>
        <fullName evidence="10">rRNA-uridine isomerase F</fullName>
    </alternativeName>
    <alternativeName>
        <fullName evidence="6">tRNA(Tyr) pseudouridine(35) synthase</fullName>
    </alternativeName>
</protein>
<feature type="domain" description="RNA-binding S4" evidence="13">
    <location>
        <begin position="454"/>
        <end position="522"/>
    </location>
</feature>
<keyword evidence="11" id="KW-0694">RNA-binding</keyword>
<evidence type="ECO:0000313" key="14">
    <source>
        <dbReference type="EMBL" id="MEQ5838751.1"/>
    </source>
</evidence>
<name>A0ABV1LJ38_9BURK</name>
<evidence type="ECO:0000259" key="13">
    <source>
        <dbReference type="SMART" id="SM00363"/>
    </source>
</evidence>
<evidence type="ECO:0000256" key="2">
    <source>
        <dbReference type="ARBA" id="ARBA00036390"/>
    </source>
</evidence>
<dbReference type="InterPro" id="IPR050343">
    <property type="entry name" value="RsuA_PseudoU_synthase"/>
</dbReference>
<gene>
    <name evidence="14" type="ORF">N0A02_04760</name>
</gene>
<dbReference type="InterPro" id="IPR002942">
    <property type="entry name" value="S4_RNA-bd"/>
</dbReference>
<dbReference type="CDD" id="cd00165">
    <property type="entry name" value="S4"/>
    <property type="match status" value="1"/>
</dbReference>
<evidence type="ECO:0000256" key="6">
    <source>
        <dbReference type="ARBA" id="ARBA00041420"/>
    </source>
</evidence>
<dbReference type="InterPro" id="IPR020094">
    <property type="entry name" value="TruA/RsuA/RluB/E/F_N"/>
</dbReference>
<dbReference type="InterPro" id="IPR006145">
    <property type="entry name" value="PsdUridine_synth_RsuA/RluA"/>
</dbReference>
<evidence type="ECO:0000256" key="8">
    <source>
        <dbReference type="ARBA" id="ARBA00042843"/>
    </source>
</evidence>
<keyword evidence="1" id="KW-0413">Isomerase</keyword>
<dbReference type="Pfam" id="PF00849">
    <property type="entry name" value="PseudoU_synth_2"/>
    <property type="match status" value="1"/>
</dbReference>
<evidence type="ECO:0000256" key="4">
    <source>
        <dbReference type="ARBA" id="ARBA00038922"/>
    </source>
</evidence>
<dbReference type="Gene3D" id="3.30.70.580">
    <property type="entry name" value="Pseudouridine synthase I, catalytic domain, N-terminal subdomain"/>
    <property type="match status" value="1"/>
</dbReference>
<dbReference type="PANTHER" id="PTHR47683:SF2">
    <property type="entry name" value="RNA-BINDING S4 DOMAIN-CONTAINING PROTEIN"/>
    <property type="match status" value="1"/>
</dbReference>
<dbReference type="EC" id="5.4.99.21" evidence="4"/>
<sequence>MRLKLTAKHPRPASSERAPVRTGSTSARKPVRGAGAGKSTGGAGSAGSGGAGKPPRAGAAGAEKRPAGKFAAATGERRKPASAAGGVRSDARRAPSERPPRRAEGEPRRFDGERPRGDGPARRADGERPRGDSPARRFDGERPRGDGPARRADGERPRGDSPARRFDGERPRGDGPARRTDGDRPRGDSPARRFDGERPRGVGPARRTDGERPRGDSPARRFDGERPRGDGPARRTDGDRPRGDSPARRFDGERTRGDGPARRADGERPRGDSPARRFDSERPRGDGPARRFDSEPRRTGGVRAPRDGNPDAPRNRDAARPARFTGERGAQRPDRDASDRRVPTERGPRAASSDRSERPVFRSGEKRETGRDSAPERKERRIAQPIKGGYEGRTTRPAEDTRPARPAARRTADEGNSTYPGPKLDDQRSRRAKRADDPKPFRPARERDDEPGTLRLSKLMSELGMCSRREADEWIEKGWVTVDGVVIDTLGTKVRPDQRIDIDPAAQAMQAKQVTILIHKPVGYVSGQAEDGYEPAVALVTPANRWEGDHSGTQFSPSHLRTLAPAGRLDIDSTGLLVLTQDGRVAKQLIGGHSEVDKEYLVRVAYGDIETDVDQHFPAESLALLCHGLSLDDVPLKPAKVTWQNSEQLRFVLNEGKKRQIRHMCEAVGLRVVGLKRVRIGKVMLGALPQGQWRYLSAEELF</sequence>
<evidence type="ECO:0000256" key="11">
    <source>
        <dbReference type="PROSITE-ProRule" id="PRU00182"/>
    </source>
</evidence>
<evidence type="ECO:0000256" key="9">
    <source>
        <dbReference type="ARBA" id="ARBA00042890"/>
    </source>
</evidence>
<evidence type="ECO:0000256" key="3">
    <source>
        <dbReference type="ARBA" id="ARBA00036535"/>
    </source>
</evidence>
<evidence type="ECO:0000256" key="10">
    <source>
        <dbReference type="ARBA" id="ARBA00043147"/>
    </source>
</evidence>
<feature type="compositionally biased region" description="Basic and acidic residues" evidence="12">
    <location>
        <begin position="89"/>
        <end position="382"/>
    </location>
</feature>
<feature type="region of interest" description="Disordered" evidence="12">
    <location>
        <begin position="1"/>
        <end position="453"/>
    </location>
</feature>
<dbReference type="SMART" id="SM00363">
    <property type="entry name" value="S4"/>
    <property type="match status" value="1"/>
</dbReference>
<evidence type="ECO:0000256" key="5">
    <source>
        <dbReference type="ARBA" id="ARBA00039989"/>
    </source>
</evidence>
<evidence type="ECO:0000256" key="1">
    <source>
        <dbReference type="ARBA" id="ARBA00023235"/>
    </source>
</evidence>
<evidence type="ECO:0000256" key="7">
    <source>
        <dbReference type="ARBA" id="ARBA00041697"/>
    </source>
</evidence>
<comment type="catalytic activity">
    <reaction evidence="2">
        <text>uridine(35) in tRNA(Tyr) = pseudouridine(35) in tRNA(Tyr)</text>
        <dbReference type="Rhea" id="RHEA:60556"/>
        <dbReference type="Rhea" id="RHEA-COMP:15607"/>
        <dbReference type="Rhea" id="RHEA-COMP:15608"/>
        <dbReference type="ChEBI" id="CHEBI:65314"/>
        <dbReference type="ChEBI" id="CHEBI:65315"/>
    </reaction>
</comment>
<evidence type="ECO:0000256" key="12">
    <source>
        <dbReference type="SAM" id="MobiDB-lite"/>
    </source>
</evidence>
<evidence type="ECO:0000313" key="15">
    <source>
        <dbReference type="Proteomes" id="UP001469089"/>
    </source>
</evidence>